<evidence type="ECO:0000313" key="3">
    <source>
        <dbReference type="Proteomes" id="UP001183176"/>
    </source>
</evidence>
<dbReference type="InterPro" id="IPR041657">
    <property type="entry name" value="HTH_17"/>
</dbReference>
<reference evidence="3" key="1">
    <citation type="submission" date="2023-07" db="EMBL/GenBank/DDBJ databases">
        <title>30 novel species of actinomycetes from the DSMZ collection.</title>
        <authorList>
            <person name="Nouioui I."/>
        </authorList>
    </citation>
    <scope>NUCLEOTIDE SEQUENCE [LARGE SCALE GENOMIC DNA]</scope>
    <source>
        <strain evidence="3">DSM 44399</strain>
    </source>
</reference>
<dbReference type="Pfam" id="PF12728">
    <property type="entry name" value="HTH_17"/>
    <property type="match status" value="1"/>
</dbReference>
<name>A0ABU2JG57_9ACTN</name>
<proteinExistence type="predicted"/>
<dbReference type="EMBL" id="JAVREH010000062">
    <property type="protein sequence ID" value="MDT0263980.1"/>
    <property type="molecule type" value="Genomic_DNA"/>
</dbReference>
<protein>
    <submittedName>
        <fullName evidence="2">Helix-turn-helix domain-containing protein</fullName>
    </submittedName>
</protein>
<evidence type="ECO:0000259" key="1">
    <source>
        <dbReference type="Pfam" id="PF12728"/>
    </source>
</evidence>
<comment type="caution">
    <text evidence="2">The sequence shown here is derived from an EMBL/GenBank/DDBJ whole genome shotgun (WGS) entry which is preliminary data.</text>
</comment>
<sequence>MMARRAEDYIFNGVVVVPPHVAARLATLVSSELRQKQRDNDPDVYAVLVALRMVSLQYGKLSTRSGTPFATEAEPTTGLDLGVAAAADLMRISRRGVRKACEAQRLPARRVDGRWLISSEDAQNYHR</sequence>
<evidence type="ECO:0000313" key="2">
    <source>
        <dbReference type="EMBL" id="MDT0263980.1"/>
    </source>
</evidence>
<dbReference type="RefSeq" id="WP_311425123.1">
    <property type="nucleotide sequence ID" value="NZ_JAVREH010000062.1"/>
</dbReference>
<accession>A0ABU2JG57</accession>
<organism evidence="2 3">
    <name type="scientific">Jatrophihabitans lederbergiae</name>
    <dbReference type="NCBI Taxonomy" id="3075547"/>
    <lineage>
        <taxon>Bacteria</taxon>
        <taxon>Bacillati</taxon>
        <taxon>Actinomycetota</taxon>
        <taxon>Actinomycetes</taxon>
        <taxon>Jatrophihabitantales</taxon>
        <taxon>Jatrophihabitantaceae</taxon>
        <taxon>Jatrophihabitans</taxon>
    </lineage>
</organism>
<gene>
    <name evidence="2" type="ORF">RM423_21635</name>
</gene>
<keyword evidence="3" id="KW-1185">Reference proteome</keyword>
<feature type="domain" description="Helix-turn-helix" evidence="1">
    <location>
        <begin position="81"/>
        <end position="121"/>
    </location>
</feature>
<dbReference type="Proteomes" id="UP001183176">
    <property type="component" value="Unassembled WGS sequence"/>
</dbReference>